<protein>
    <submittedName>
        <fullName evidence="1">Uncharacterized protein</fullName>
    </submittedName>
</protein>
<evidence type="ECO:0000313" key="2">
    <source>
        <dbReference type="Proteomes" id="UP000005697"/>
    </source>
</evidence>
<name>F0F8V7_9BACT</name>
<dbReference type="STRING" id="888743.HMPREF9141_2024"/>
<evidence type="ECO:0000313" key="1">
    <source>
        <dbReference type="EMBL" id="EGC19484.1"/>
    </source>
</evidence>
<dbReference type="Proteomes" id="UP000005697">
    <property type="component" value="Unassembled WGS sequence"/>
</dbReference>
<dbReference type="HOGENOM" id="CLU_3274574_0_0_10"/>
<sequence length="41" mass="4823">MRGCFSHSFNGRTEVIHSTKTWQDRQLSILLLFSDTKTFSF</sequence>
<organism evidence="1 2">
    <name type="scientific">Prevotella multiformis DSM 16608</name>
    <dbReference type="NCBI Taxonomy" id="888743"/>
    <lineage>
        <taxon>Bacteria</taxon>
        <taxon>Pseudomonadati</taxon>
        <taxon>Bacteroidota</taxon>
        <taxon>Bacteroidia</taxon>
        <taxon>Bacteroidales</taxon>
        <taxon>Prevotellaceae</taxon>
        <taxon>Prevotella</taxon>
    </lineage>
</organism>
<dbReference type="AlphaFoldDB" id="F0F8V7"/>
<comment type="caution">
    <text evidence="1">The sequence shown here is derived from an EMBL/GenBank/DDBJ whole genome shotgun (WGS) entry which is preliminary data.</text>
</comment>
<reference evidence="1 2" key="1">
    <citation type="submission" date="2011-01" db="EMBL/GenBank/DDBJ databases">
        <authorList>
            <person name="Muzny D."/>
            <person name="Qin X."/>
            <person name="Deng J."/>
            <person name="Jiang H."/>
            <person name="Liu Y."/>
            <person name="Qu J."/>
            <person name="Song X.-Z."/>
            <person name="Zhang L."/>
            <person name="Thornton R."/>
            <person name="Coyle M."/>
            <person name="Francisco L."/>
            <person name="Jackson L."/>
            <person name="Javaid M."/>
            <person name="Korchina V."/>
            <person name="Kovar C."/>
            <person name="Mata R."/>
            <person name="Mathew T."/>
            <person name="Ngo R."/>
            <person name="Nguyen L."/>
            <person name="Nguyen N."/>
            <person name="Okwuonu G."/>
            <person name="Ongeri F."/>
            <person name="Pham C."/>
            <person name="Simmons D."/>
            <person name="Wilczek-Boney K."/>
            <person name="Hale W."/>
            <person name="Jakkamsetti A."/>
            <person name="Pham P."/>
            <person name="Ruth R."/>
            <person name="San Lucas F."/>
            <person name="Warren J."/>
            <person name="Zhang J."/>
            <person name="Zhao Z."/>
            <person name="Zhou C."/>
            <person name="Zhu D."/>
            <person name="Lee S."/>
            <person name="Bess C."/>
            <person name="Blankenburg K."/>
            <person name="Forbes L."/>
            <person name="Fu Q."/>
            <person name="Gubbala S."/>
            <person name="Hirani K."/>
            <person name="Jayaseelan J.C."/>
            <person name="Lara F."/>
            <person name="Munidasa M."/>
            <person name="Palculict T."/>
            <person name="Patil S."/>
            <person name="Pu L.-L."/>
            <person name="Saada N."/>
            <person name="Tang L."/>
            <person name="Weissenberger G."/>
            <person name="Zhu Y."/>
            <person name="Hemphill L."/>
            <person name="Shang Y."/>
            <person name="Youmans B."/>
            <person name="Ayvaz T."/>
            <person name="Ross M."/>
            <person name="Santibanez J."/>
            <person name="Aqrawi P."/>
            <person name="Gross S."/>
            <person name="Joshi V."/>
            <person name="Fowler G."/>
            <person name="Nazareth L."/>
            <person name="Reid J."/>
            <person name="Worley K."/>
            <person name="Petrosino J."/>
            <person name="Highlander S."/>
            <person name="Gibbs R."/>
        </authorList>
    </citation>
    <scope>NUCLEOTIDE SEQUENCE [LARGE SCALE GENOMIC DNA]</scope>
    <source>
        <strain evidence="1 2">DSM 16608</strain>
    </source>
</reference>
<keyword evidence="2" id="KW-1185">Reference proteome</keyword>
<gene>
    <name evidence="1" type="ORF">HMPREF9141_2024</name>
</gene>
<dbReference type="EMBL" id="AEWX01000027">
    <property type="protein sequence ID" value="EGC19484.1"/>
    <property type="molecule type" value="Genomic_DNA"/>
</dbReference>
<proteinExistence type="predicted"/>
<accession>F0F8V7</accession>